<dbReference type="Pfam" id="PF12788">
    <property type="entry name" value="YmaF"/>
    <property type="match status" value="1"/>
</dbReference>
<organism evidence="2 3">
    <name type="scientific">Bacillus salipaludis</name>
    <dbReference type="NCBI Taxonomy" id="2547811"/>
    <lineage>
        <taxon>Bacteria</taxon>
        <taxon>Bacillati</taxon>
        <taxon>Bacillota</taxon>
        <taxon>Bacilli</taxon>
        <taxon>Bacillales</taxon>
        <taxon>Bacillaceae</taxon>
        <taxon>Bacillus</taxon>
    </lineage>
</organism>
<name>A0ABW8RNH9_9BACI</name>
<reference evidence="2 3" key="1">
    <citation type="submission" date="2024-11" db="EMBL/GenBank/DDBJ databases">
        <authorList>
            <person name="Lucas J.A."/>
        </authorList>
    </citation>
    <scope>NUCLEOTIDE SEQUENCE [LARGE SCALE GENOMIC DNA]</scope>
    <source>
        <strain evidence="2 3">Z 5.4</strain>
    </source>
</reference>
<dbReference type="EMBL" id="JBJHQH010000020">
    <property type="protein sequence ID" value="MFK9094137.1"/>
    <property type="molecule type" value="Genomic_DNA"/>
</dbReference>
<gene>
    <name evidence="2" type="ORF">ACJEBI_22020</name>
</gene>
<accession>A0ABW8RNH9</accession>
<evidence type="ECO:0000313" key="3">
    <source>
        <dbReference type="Proteomes" id="UP001623041"/>
    </source>
</evidence>
<evidence type="ECO:0000256" key="1">
    <source>
        <dbReference type="SAM" id="MobiDB-lite"/>
    </source>
</evidence>
<keyword evidence="3" id="KW-1185">Reference proteome</keyword>
<sequence length="128" mass="14076">MKIPVTGYVVHSDDSNLDSEHSHTLFLTSWDGRPVHRHHFAGVTSINDGHDHRYAGTTEPAPTGVPHNHRYFTVTFLNDGHKHEIRGVTGPAVPLPNGGHFHHFQGVTSVNGSHPHSHKYSGKTSPSE</sequence>
<dbReference type="RefSeq" id="WP_406582620.1">
    <property type="nucleotide sequence ID" value="NZ_JBJHQH010000020.1"/>
</dbReference>
<feature type="region of interest" description="Disordered" evidence="1">
    <location>
        <begin position="108"/>
        <end position="128"/>
    </location>
</feature>
<dbReference type="Proteomes" id="UP001623041">
    <property type="component" value="Unassembled WGS sequence"/>
</dbReference>
<dbReference type="InterPro" id="IPR024307">
    <property type="entry name" value="YmaF"/>
</dbReference>
<comment type="caution">
    <text evidence="2">The sequence shown here is derived from an EMBL/GenBank/DDBJ whole genome shotgun (WGS) entry which is preliminary data.</text>
</comment>
<evidence type="ECO:0000313" key="2">
    <source>
        <dbReference type="EMBL" id="MFK9094137.1"/>
    </source>
</evidence>
<proteinExistence type="predicted"/>
<protein>
    <submittedName>
        <fullName evidence="2">YmaF family protein</fullName>
    </submittedName>
</protein>